<dbReference type="GO" id="GO:0005829">
    <property type="term" value="C:cytosol"/>
    <property type="evidence" value="ECO:0007669"/>
    <property type="project" value="TreeGrafter"/>
</dbReference>
<name>I7KHD8_9LACO</name>
<dbReference type="HAMAP" id="MF_00652">
    <property type="entry name" value="UPF0246"/>
    <property type="match status" value="1"/>
</dbReference>
<dbReference type="GeneID" id="82847258"/>
<dbReference type="Pfam" id="PF03883">
    <property type="entry name" value="H2O2_YaaD"/>
    <property type="match status" value="1"/>
</dbReference>
<comment type="caution">
    <text evidence="2">The sequence shown here is derived from an EMBL/GenBank/DDBJ whole genome shotgun (WGS) entry which is preliminary data.</text>
</comment>
<dbReference type="EMBL" id="CAKE01000013">
    <property type="protein sequence ID" value="CCI82035.1"/>
    <property type="molecule type" value="Genomic_DNA"/>
</dbReference>
<evidence type="ECO:0000256" key="1">
    <source>
        <dbReference type="HAMAP-Rule" id="MF_00652"/>
    </source>
</evidence>
<dbReference type="eggNOG" id="COG3022">
    <property type="taxonomic scope" value="Bacteria"/>
</dbReference>
<dbReference type="InterPro" id="IPR005583">
    <property type="entry name" value="YaaA"/>
</dbReference>
<dbReference type="Proteomes" id="UP000009320">
    <property type="component" value="Unassembled WGS sequence"/>
</dbReference>
<dbReference type="PANTHER" id="PTHR30283">
    <property type="entry name" value="PEROXIDE STRESS RESPONSE PROTEIN YAAA"/>
    <property type="match status" value="1"/>
</dbReference>
<dbReference type="RefSeq" id="WP_008471000.1">
    <property type="nucleotide sequence ID" value="NZ_AYZP01000015.1"/>
</dbReference>
<dbReference type="OrthoDB" id="9777133at2"/>
<evidence type="ECO:0000313" key="2">
    <source>
        <dbReference type="EMBL" id="CCI82035.1"/>
    </source>
</evidence>
<proteinExistence type="inferred from homology"/>
<protein>
    <recommendedName>
        <fullName evidence="1">UPF0246 protein BN55_01660</fullName>
    </recommendedName>
</protein>
<reference evidence="2 3" key="1">
    <citation type="submission" date="2012-06" db="EMBL/GenBank/DDBJ databases">
        <title>Draft Genome Sequence of Lactobacillus hominis Strain CRBIP 24.179T, isolated from human intestine.</title>
        <authorList>
            <person name="Cousin S."/>
            <person name="Ma L."/>
            <person name="Bizet C."/>
            <person name="Loux V."/>
            <person name="Bouchier C."/>
            <person name="Clermont D."/>
            <person name="Creno S."/>
        </authorList>
    </citation>
    <scope>NUCLEOTIDE SEQUENCE [LARGE SCALE GENOMIC DNA]</scope>
    <source>
        <strain evidence="3">CRBIP 24.179T</strain>
    </source>
</reference>
<dbReference type="PATRIC" id="fig|1423758.3.peg.665"/>
<evidence type="ECO:0000313" key="3">
    <source>
        <dbReference type="Proteomes" id="UP000009320"/>
    </source>
</evidence>
<dbReference type="STRING" id="1423758.FC41_GL000659"/>
<dbReference type="NCBIfam" id="NF002543">
    <property type="entry name" value="PRK02101.1-4"/>
    <property type="match status" value="1"/>
</dbReference>
<accession>I7KHD8</accession>
<dbReference type="PANTHER" id="PTHR30283:SF4">
    <property type="entry name" value="PEROXIDE STRESS RESISTANCE PROTEIN YAAA"/>
    <property type="match status" value="1"/>
</dbReference>
<organism evidence="2 3">
    <name type="scientific">Lactobacillus hominis DSM 23910 = CRBIP 24.179</name>
    <dbReference type="NCBI Taxonomy" id="1423758"/>
    <lineage>
        <taxon>Bacteria</taxon>
        <taxon>Bacillati</taxon>
        <taxon>Bacillota</taxon>
        <taxon>Bacilli</taxon>
        <taxon>Lactobacillales</taxon>
        <taxon>Lactobacillaceae</taxon>
        <taxon>Lactobacillus</taxon>
    </lineage>
</organism>
<sequence>MKFIIAPAKKMKVDQDSFLVKSQPIFLDKAQILWDFLKKQNFEQLQKIWNANDKIVRQNQKRLQTPLNRNLMPAVVAFDGIQYQYLGADVLEQGALDYLQENLRIESALYGLLRPFDGVVPYRLEMQAGMVGFKDYSLYHFWGSDLYQELYQDDDCVINLASKEYSKAIAPYVNDKQQFISVFFLEKRKDKWRQIATHSKMARGAMMRFAAQNQIEDVTQLTEFNDFGFKFSQADSNKTILTFKKE</sequence>
<comment type="similarity">
    <text evidence="1">Belongs to the UPF0246 family.</text>
</comment>
<gene>
    <name evidence="2" type="ORF">BN55_01660</name>
</gene>
<dbReference type="AlphaFoldDB" id="I7KHD8"/>
<keyword evidence="3" id="KW-1185">Reference proteome</keyword>
<dbReference type="GO" id="GO:0033194">
    <property type="term" value="P:response to hydroperoxide"/>
    <property type="evidence" value="ECO:0007669"/>
    <property type="project" value="TreeGrafter"/>
</dbReference>